<proteinExistence type="inferred from homology"/>
<accession>A0A2Z4UB49</accession>
<dbReference type="GO" id="GO:0003677">
    <property type="term" value="F:DNA binding"/>
    <property type="evidence" value="ECO:0007669"/>
    <property type="project" value="UniProtKB-UniRule"/>
</dbReference>
<dbReference type="AlphaFoldDB" id="A0A2Z4UB49"/>
<dbReference type="InterPro" id="IPR027417">
    <property type="entry name" value="P-loop_NTPase"/>
</dbReference>
<dbReference type="GO" id="GO:0005524">
    <property type="term" value="F:ATP binding"/>
    <property type="evidence" value="ECO:0007669"/>
    <property type="project" value="UniProtKB-KW"/>
</dbReference>
<dbReference type="Pfam" id="PF13245">
    <property type="entry name" value="AAA_19"/>
    <property type="match status" value="1"/>
</dbReference>
<dbReference type="CDD" id="cd18809">
    <property type="entry name" value="SF1_C_RecD"/>
    <property type="match status" value="1"/>
</dbReference>
<dbReference type="OrthoDB" id="9803432at2"/>
<evidence type="ECO:0000259" key="4">
    <source>
        <dbReference type="Pfam" id="PF13538"/>
    </source>
</evidence>
<comment type="caution">
    <text evidence="3">Lacks conserved residue(s) required for the propagation of feature annotation.</text>
</comment>
<dbReference type="Pfam" id="PF13538">
    <property type="entry name" value="UvrD_C_2"/>
    <property type="match status" value="1"/>
</dbReference>
<dbReference type="RefSeq" id="WP_111919554.1">
    <property type="nucleotide sequence ID" value="NZ_CP030280.1"/>
</dbReference>
<dbReference type="InterPro" id="IPR006345">
    <property type="entry name" value="RecD2"/>
</dbReference>
<comment type="catalytic activity">
    <reaction evidence="3">
        <text>ATP + H2O = ADP + phosphate + H(+)</text>
        <dbReference type="Rhea" id="RHEA:13065"/>
        <dbReference type="ChEBI" id="CHEBI:15377"/>
        <dbReference type="ChEBI" id="CHEBI:15378"/>
        <dbReference type="ChEBI" id="CHEBI:30616"/>
        <dbReference type="ChEBI" id="CHEBI:43474"/>
        <dbReference type="ChEBI" id="CHEBI:456216"/>
        <dbReference type="EC" id="5.6.2.3"/>
    </reaction>
</comment>
<dbReference type="InterPro" id="IPR055446">
    <property type="entry name" value="RecD2_N_OB"/>
</dbReference>
<dbReference type="Proteomes" id="UP000250003">
    <property type="component" value="Chromosome"/>
</dbReference>
<dbReference type="SUPFAM" id="SSF52540">
    <property type="entry name" value="P-loop containing nucleoside triphosphate hydrolases"/>
    <property type="match status" value="1"/>
</dbReference>
<dbReference type="GO" id="GO:0006310">
    <property type="term" value="P:DNA recombination"/>
    <property type="evidence" value="ECO:0007669"/>
    <property type="project" value="InterPro"/>
</dbReference>
<dbReference type="KEGG" id="blau:DQQ01_07795"/>
<dbReference type="Gene3D" id="2.30.30.940">
    <property type="match status" value="1"/>
</dbReference>
<dbReference type="Pfam" id="PF14520">
    <property type="entry name" value="HHH_5"/>
    <property type="match status" value="1"/>
</dbReference>
<dbReference type="Gene3D" id="1.10.10.2220">
    <property type="match status" value="1"/>
</dbReference>
<comment type="function">
    <text evidence="3">DNA-dependent ATPase and ATP-dependent 5'-3' DNA helicase. Has no activity on blunt DNA or DNA with 3'-overhangs, requires at least 10 bases of 5'-ssDNA for helicase activity.</text>
</comment>
<evidence type="ECO:0000313" key="8">
    <source>
        <dbReference type="EMBL" id="AWY98059.1"/>
    </source>
</evidence>
<sequence length="737" mass="83427">MLECRYASSIYYNQENGYTVAVYETEENIPEGKNGIGKRQFVAVGCELPRNEGIGVSLKGQWKESEKYGKQYHVTSFQIQMPTTEEGVKAYLSSGLVKGIGPVIAERVVERFGKNTFYVFEECPERLLEIPGITQKKLEQILDGYYQSENIRQLSIFLSSAGVTPKKIEKIQEHFGHKAVSIIKRDPFRLCEIEGFGFKTVDPIARKVKHFQADNPLRIKAAILYVLKEAEGEGHLYLEVSDILTRAKPLLVRGDKKGSVTERKIRDAGNSLIKDDKELICSYTKIYSKKNYESEQKAVIQLATLSKYPIKRYDVEKWISNLEAKEHIKLAEKQRKGIEMVFQNSISIITGGPGSGKTTLLRFIVMIQEKLNMDSMILLAAPTGRARQRMYEATGYPALTIHKSIGLTGAEGEGAWNAGEMLCDDLIIIDECSMVDMHLFTSLMMKIKTGSRIVFVGDKDQLESVGPGNVFKELIDSRVIPVTVLDQCFRQENPTILENAIKINCGKQNLVYDNSFSFVAAHDDEEAAKKIMKLFDVEWKLQGKNVNAVQVLTPLREDTKVSANALNLKIKDRINPYQRGQQEIKNGNKIFRIQDKVMQTKNEDEISNGDIGIVRKIGKMSGKKYMEVDFGEERVMRYQEGESWNLVHAYAITAHKGQGSEYPVVIIPILSCFRRHTLKRNLYYTAITRAKRKVILVGSKQAFSQAIRAGRSKKRNTLLSYRLKKAFTEVSDKNEAA</sequence>
<dbReference type="InterPro" id="IPR027785">
    <property type="entry name" value="UvrD-like_helicase_C"/>
</dbReference>
<feature type="domain" description="ATP-dependent RecD2 DNA helicase SH3" evidence="6">
    <location>
        <begin position="566"/>
        <end position="630"/>
    </location>
</feature>
<dbReference type="Pfam" id="PF14490">
    <property type="entry name" value="HHH_RecD2"/>
    <property type="match status" value="1"/>
</dbReference>
<evidence type="ECO:0000256" key="3">
    <source>
        <dbReference type="HAMAP-Rule" id="MF_01488"/>
    </source>
</evidence>
<comment type="similarity">
    <text evidence="3">Belongs to the RecD family. RecD2 subfamily.</text>
</comment>
<keyword evidence="2" id="KW-0067">ATP-binding</keyword>
<keyword evidence="3" id="KW-0238">DNA-binding</keyword>
<dbReference type="PANTHER" id="PTHR43788:SF6">
    <property type="entry name" value="DNA HELICASE B"/>
    <property type="match status" value="1"/>
</dbReference>
<dbReference type="GO" id="GO:0017116">
    <property type="term" value="F:single-stranded DNA helicase activity"/>
    <property type="evidence" value="ECO:0007669"/>
    <property type="project" value="TreeGrafter"/>
</dbReference>
<evidence type="ECO:0000259" key="7">
    <source>
        <dbReference type="Pfam" id="PF23139"/>
    </source>
</evidence>
<evidence type="ECO:0000256" key="1">
    <source>
        <dbReference type="ARBA" id="ARBA00022741"/>
    </source>
</evidence>
<keyword evidence="3" id="KW-0378">Hydrolase</keyword>
<dbReference type="EMBL" id="CP030280">
    <property type="protein sequence ID" value="AWY98059.1"/>
    <property type="molecule type" value="Genomic_DNA"/>
</dbReference>
<dbReference type="GO" id="GO:0016887">
    <property type="term" value="F:ATP hydrolysis activity"/>
    <property type="evidence" value="ECO:0007669"/>
    <property type="project" value="RHEA"/>
</dbReference>
<evidence type="ECO:0000259" key="6">
    <source>
        <dbReference type="Pfam" id="PF18335"/>
    </source>
</evidence>
<dbReference type="InterPro" id="IPR029493">
    <property type="entry name" value="RecD2-like_HHH"/>
</dbReference>
<dbReference type="GO" id="GO:0009338">
    <property type="term" value="C:exodeoxyribonuclease V complex"/>
    <property type="evidence" value="ECO:0007669"/>
    <property type="project" value="TreeGrafter"/>
</dbReference>
<feature type="domain" description="ATP-dependent RecD2 DNA helicase OB-fold" evidence="7">
    <location>
        <begin position="2"/>
        <end position="82"/>
    </location>
</feature>
<evidence type="ECO:0000313" key="9">
    <source>
        <dbReference type="Proteomes" id="UP000250003"/>
    </source>
</evidence>
<reference evidence="9" key="1">
    <citation type="submission" date="2018-06" db="EMBL/GenBank/DDBJ databases">
        <title>Description of Blautia argi sp. nov., a new anaerobic isolated from dog feces.</title>
        <authorList>
            <person name="Chang Y.-H."/>
            <person name="Paek J."/>
            <person name="Shin Y."/>
        </authorList>
    </citation>
    <scope>NUCLEOTIDE SEQUENCE [LARGE SCALE GENOMIC DNA]</scope>
    <source>
        <strain evidence="9">KCTC 15426</strain>
    </source>
</reference>
<feature type="domain" description="UvrD-like helicase C-terminal" evidence="4">
    <location>
        <begin position="648"/>
        <end position="697"/>
    </location>
</feature>
<dbReference type="SUPFAM" id="SSF47781">
    <property type="entry name" value="RuvA domain 2-like"/>
    <property type="match status" value="1"/>
</dbReference>
<dbReference type="GO" id="GO:0043139">
    <property type="term" value="F:5'-3' DNA helicase activity"/>
    <property type="evidence" value="ECO:0007669"/>
    <property type="project" value="UniProtKB-UniRule"/>
</dbReference>
<gene>
    <name evidence="3" type="primary">recD2</name>
    <name evidence="8" type="ORF">DQQ01_07795</name>
</gene>
<evidence type="ECO:0000256" key="2">
    <source>
        <dbReference type="ARBA" id="ARBA00022840"/>
    </source>
</evidence>
<feature type="domain" description="ATP-dependent RecD2 DNA helicase-like helix-hairpin-helix" evidence="5">
    <location>
        <begin position="149"/>
        <end position="237"/>
    </location>
</feature>
<dbReference type="Pfam" id="PF18335">
    <property type="entry name" value="SH3_13"/>
    <property type="match status" value="1"/>
</dbReference>
<organism evidence="8 9">
    <name type="scientific">Blautia argi</name>
    <dbReference type="NCBI Taxonomy" id="1912897"/>
    <lineage>
        <taxon>Bacteria</taxon>
        <taxon>Bacillati</taxon>
        <taxon>Bacillota</taxon>
        <taxon>Clostridia</taxon>
        <taxon>Lachnospirales</taxon>
        <taxon>Lachnospiraceae</taxon>
        <taxon>Blautia</taxon>
    </lineage>
</organism>
<name>A0A2Z4UB49_9FIRM</name>
<dbReference type="HAMAP" id="MF_01488">
    <property type="entry name" value="RecD2"/>
    <property type="match status" value="1"/>
</dbReference>
<keyword evidence="3" id="KW-0413">Isomerase</keyword>
<dbReference type="Gene3D" id="1.10.150.20">
    <property type="entry name" value="5' to 3' exonuclease, C-terminal subdomain"/>
    <property type="match status" value="1"/>
</dbReference>
<protein>
    <recommendedName>
        <fullName evidence="3">ATP-dependent RecD2 DNA helicase</fullName>
        <ecNumber evidence="3">5.6.2.3</ecNumber>
    </recommendedName>
    <alternativeName>
        <fullName evidence="3">DNA 5'-3' helicase subunit RecD2</fullName>
    </alternativeName>
</protein>
<dbReference type="EC" id="5.6.2.3" evidence="3"/>
<dbReference type="PANTHER" id="PTHR43788">
    <property type="entry name" value="DNA2/NAM7 HELICASE FAMILY MEMBER"/>
    <property type="match status" value="1"/>
</dbReference>
<dbReference type="InterPro" id="IPR010994">
    <property type="entry name" value="RuvA_2-like"/>
</dbReference>
<dbReference type="Pfam" id="PF23139">
    <property type="entry name" value="OB_YrrC"/>
    <property type="match status" value="1"/>
</dbReference>
<dbReference type="CDD" id="cd17933">
    <property type="entry name" value="DEXSc_RecD-like"/>
    <property type="match status" value="1"/>
</dbReference>
<keyword evidence="9" id="KW-1185">Reference proteome</keyword>
<dbReference type="NCBIfam" id="TIGR01448">
    <property type="entry name" value="recD_rel"/>
    <property type="match status" value="1"/>
</dbReference>
<keyword evidence="1" id="KW-0547">Nucleotide-binding</keyword>
<keyword evidence="3 8" id="KW-0347">Helicase</keyword>
<dbReference type="InterPro" id="IPR041451">
    <property type="entry name" value="RecD2_SH13"/>
</dbReference>
<dbReference type="Gene3D" id="3.40.50.300">
    <property type="entry name" value="P-loop containing nucleotide triphosphate hydrolases"/>
    <property type="match status" value="2"/>
</dbReference>
<evidence type="ECO:0000259" key="5">
    <source>
        <dbReference type="Pfam" id="PF14490"/>
    </source>
</evidence>
<dbReference type="InterPro" id="IPR050534">
    <property type="entry name" value="Coronavir_polyprotein_1ab"/>
</dbReference>